<keyword evidence="3" id="KW-1185">Reference proteome</keyword>
<protein>
    <recommendedName>
        <fullName evidence="4">SSD domain-containing protein</fullName>
    </recommendedName>
</protein>
<evidence type="ECO:0000256" key="1">
    <source>
        <dbReference type="SAM" id="Phobius"/>
    </source>
</evidence>
<name>A0A7H9HYP0_9SACH</name>
<feature type="transmembrane region" description="Helical" evidence="1">
    <location>
        <begin position="582"/>
        <end position="603"/>
    </location>
</feature>
<dbReference type="EMBL" id="CP059274">
    <property type="protein sequence ID" value="QLQ82541.1"/>
    <property type="molecule type" value="Genomic_DNA"/>
</dbReference>
<organism evidence="2 3">
    <name type="scientific">Torulaspora globosa</name>
    <dbReference type="NCBI Taxonomy" id="48254"/>
    <lineage>
        <taxon>Eukaryota</taxon>
        <taxon>Fungi</taxon>
        <taxon>Dikarya</taxon>
        <taxon>Ascomycota</taxon>
        <taxon>Saccharomycotina</taxon>
        <taxon>Saccharomycetes</taxon>
        <taxon>Saccharomycetales</taxon>
        <taxon>Saccharomycetaceae</taxon>
        <taxon>Torulaspora</taxon>
    </lineage>
</organism>
<accession>A0A7H9HYP0</accession>
<dbReference type="Proteomes" id="UP000510647">
    <property type="component" value="Chromosome 8"/>
</dbReference>
<dbReference type="OrthoDB" id="1914839at2759"/>
<feature type="transmembrane region" description="Helical" evidence="1">
    <location>
        <begin position="307"/>
        <end position="325"/>
    </location>
</feature>
<dbReference type="SUPFAM" id="SSF50978">
    <property type="entry name" value="WD40 repeat-like"/>
    <property type="match status" value="1"/>
</dbReference>
<evidence type="ECO:0008006" key="4">
    <source>
        <dbReference type="Google" id="ProtNLM"/>
    </source>
</evidence>
<evidence type="ECO:0000313" key="3">
    <source>
        <dbReference type="Proteomes" id="UP000510647"/>
    </source>
</evidence>
<feature type="transmembrane region" description="Helical" evidence="1">
    <location>
        <begin position="378"/>
        <end position="397"/>
    </location>
</feature>
<proteinExistence type="predicted"/>
<keyword evidence="1" id="KW-0472">Membrane</keyword>
<feature type="transmembrane region" description="Helical" evidence="1">
    <location>
        <begin position="243"/>
        <end position="262"/>
    </location>
</feature>
<keyword evidence="1" id="KW-1133">Transmembrane helix</keyword>
<keyword evidence="1" id="KW-0812">Transmembrane</keyword>
<sequence length="1219" mass="137675">MRNLDRRKNCKSKFELVLRDRLCCWVAKVVRHPQVNIVLPLLILASFSYHTLSNLTIGWPTSGYLSRVEAWDSKSGGFDGVETHNFTMIPILVRSIDENYNILEKKSLLEYMAFQNKLTDGFTQDVAVNSFFRIWDHSLDVLYEDKFPLQTINAKHDSIPPYSLLDTWKVNGLISSAGGCMISLVANDSDFPRISHLLQQNIDRLNAISNVTTFHILEPRQMESNSKFDARQTLRVFLMRITWNWNAALLLVYLLLGLHFFFSMKKLRNSLRSVIGVSVAIIVQLTLVIASSITVTELLFKRSDDIIPLRLLGWPVILISVNSFFRMIQSLSQDSTEENVSGQHSVQAKSTGTSSTVLGSSEIERDFVSRLSSSQFKWLKLLALFSVAMAVMIPFSAKATHFILFSLWLNELLNSTLFTAIISLDWRGRDDNILDEKSSSDDLLLDDDGTPKFNHLGYKQIFRIVASSEITIIIVASYLLFCNIRFSLAQTSTSLFCRLLSHAWSQYKSLRNAQSKVGLDQDFVAERAFSLDTTSGKRVQVVDLAIWSPLSVVQFESNRTLEELLNNKSDLMSSDFFYKVDFSYALQFAALIVLILCCTLLGLQKLVENTETSKFGLFIDSRFEHASDFLAAKKTDDTGIKSGTTKETDIANLDQFHMKELYRNGHGLDIMRITTSKSPFIVSVGLDHKVFVWSPLVNPVPAPTRIPLDRKFWPLSKVLLSNDGNFIAFFGKNGNICTWSRRHMKFIWEIKLKDSAGSNLLKVRVLEALFRKVTIPAFKRKRLQNTTKQAEISAGRVNSVSSDYAPVVTGGLDATYENPNKTTSEEDEMSELVFVTSMGLIYSIRENGVLAVERLIPSKRPLTSCKLLSSPRVNDRLVICDEAADIYIATVVNNKWRPNKLKVNYDRILRPPSAACELTNYSVSNNNVTGITLETDNTIELVQFVGLLVRVLGKTADLIDAQTGTVIKRFRIDHFKPNTLRVFHDNPTHCKFCGSASVASFSIAYTDATSDRVTMHTYKLESRTKTSICLRVERDLREIRCLGMESAVETVHYLYDIEDWCVTDSNMLIGIRKVPQMLESSKTGSSSMTRSLVQDGVALQQRKNNKQEYNDIHSESHLIHNIWEGWTMSAGGKILFHKIPVGVTGLVTDRLGPLTKFGAKAVVVGFGNIMDMLYVGSEDLIFSTETSDSNKEETSLRFVNNRRDRFAHKRMPLNYGNLG</sequence>
<evidence type="ECO:0000313" key="2">
    <source>
        <dbReference type="EMBL" id="QLQ82541.1"/>
    </source>
</evidence>
<gene>
    <name evidence="2" type="ORF">HG537_0H03030</name>
</gene>
<dbReference type="InterPro" id="IPR036322">
    <property type="entry name" value="WD40_repeat_dom_sf"/>
</dbReference>
<reference evidence="2 3" key="1">
    <citation type="submission" date="2020-06" db="EMBL/GenBank/DDBJ databases">
        <title>The yeast mating-type switching endonuclease HO is a domesticated member of an unorthodox homing genetic element family.</title>
        <authorList>
            <person name="Coughlan A.Y."/>
            <person name="Lombardi L."/>
            <person name="Braun-Galleani S."/>
            <person name="Martos A.R."/>
            <person name="Galeote V."/>
            <person name="Bigey F."/>
            <person name="Dequin S."/>
            <person name="Byrne K.P."/>
            <person name="Wolfe K.H."/>
        </authorList>
    </citation>
    <scope>NUCLEOTIDE SEQUENCE [LARGE SCALE GENOMIC DNA]</scope>
    <source>
        <strain evidence="2 3">CBS2947</strain>
    </source>
</reference>
<feature type="transmembrane region" description="Helical" evidence="1">
    <location>
        <begin position="461"/>
        <end position="481"/>
    </location>
</feature>
<dbReference type="AlphaFoldDB" id="A0A7H9HYP0"/>
<feature type="transmembrane region" description="Helical" evidence="1">
    <location>
        <begin position="274"/>
        <end position="295"/>
    </location>
</feature>